<protein>
    <submittedName>
        <fullName evidence="8">Phage replication protein</fullName>
    </submittedName>
</protein>
<dbReference type="GO" id="GO:0006260">
    <property type="term" value="P:DNA replication"/>
    <property type="evidence" value="ECO:0007669"/>
    <property type="project" value="UniProtKB-KW"/>
</dbReference>
<evidence type="ECO:0000256" key="4">
    <source>
        <dbReference type="ARBA" id="ARBA00022722"/>
    </source>
</evidence>
<evidence type="ECO:0000256" key="3">
    <source>
        <dbReference type="ARBA" id="ARBA00022705"/>
    </source>
</evidence>
<keyword evidence="3" id="KW-0235">DNA replication</keyword>
<dbReference type="Proteomes" id="UP000254331">
    <property type="component" value="Unassembled WGS sequence"/>
</dbReference>
<dbReference type="EMBL" id="UGTW01000001">
    <property type="protein sequence ID" value="SUC17426.1"/>
    <property type="molecule type" value="Genomic_DNA"/>
</dbReference>
<dbReference type="RefSeq" id="WP_115370842.1">
    <property type="nucleotide sequence ID" value="NZ_UGTW01000001.1"/>
</dbReference>
<dbReference type="GO" id="GO:0004519">
    <property type="term" value="F:endonuclease activity"/>
    <property type="evidence" value="ECO:0007669"/>
    <property type="project" value="UniProtKB-KW"/>
</dbReference>
<comment type="similarity">
    <text evidence="2">Belongs to the phage GPA family.</text>
</comment>
<evidence type="ECO:0000259" key="7">
    <source>
        <dbReference type="Pfam" id="PF05840"/>
    </source>
</evidence>
<keyword evidence="6" id="KW-0378">Hydrolase</keyword>
<evidence type="ECO:0000313" key="9">
    <source>
        <dbReference type="Proteomes" id="UP000254331"/>
    </source>
</evidence>
<name>A0A379FCT9_PROVU</name>
<dbReference type="GO" id="GO:0016787">
    <property type="term" value="F:hydrolase activity"/>
    <property type="evidence" value="ECO:0007669"/>
    <property type="project" value="UniProtKB-KW"/>
</dbReference>
<feature type="domain" description="Replication gene A protein-like" evidence="7">
    <location>
        <begin position="127"/>
        <end position="443"/>
    </location>
</feature>
<evidence type="ECO:0000256" key="1">
    <source>
        <dbReference type="ARBA" id="ARBA00003293"/>
    </source>
</evidence>
<evidence type="ECO:0000256" key="6">
    <source>
        <dbReference type="ARBA" id="ARBA00022801"/>
    </source>
</evidence>
<proteinExistence type="inferred from homology"/>
<dbReference type="Pfam" id="PF05840">
    <property type="entry name" value="Phage_GPA"/>
    <property type="match status" value="1"/>
</dbReference>
<evidence type="ECO:0000313" key="8">
    <source>
        <dbReference type="EMBL" id="SUC17426.1"/>
    </source>
</evidence>
<evidence type="ECO:0000256" key="2">
    <source>
        <dbReference type="ARBA" id="ARBA00009260"/>
    </source>
</evidence>
<keyword evidence="4" id="KW-0540">Nuclease</keyword>
<evidence type="ECO:0000256" key="5">
    <source>
        <dbReference type="ARBA" id="ARBA00022759"/>
    </source>
</evidence>
<dbReference type="InterPro" id="IPR008766">
    <property type="entry name" value="Replication_gene_A-like"/>
</dbReference>
<organism evidence="8 9">
    <name type="scientific">Proteus vulgaris</name>
    <dbReference type="NCBI Taxonomy" id="585"/>
    <lineage>
        <taxon>Bacteria</taxon>
        <taxon>Pseudomonadati</taxon>
        <taxon>Pseudomonadota</taxon>
        <taxon>Gammaproteobacteria</taxon>
        <taxon>Enterobacterales</taxon>
        <taxon>Morganellaceae</taxon>
        <taxon>Proteus</taxon>
    </lineage>
</organism>
<accession>A0A379FCT9</accession>
<keyword evidence="5" id="KW-0255">Endonuclease</keyword>
<comment type="function">
    <text evidence="1">Possible endonuclease which induces a single-strand cut and initiates DNA replication.</text>
</comment>
<gene>
    <name evidence="8" type="ORF">NCTC10376_03369</name>
</gene>
<sequence length="696" mass="80426">MTISASSKFHNIRVSPWDKPSKPIERPFETYEQIHQKEREHKAFHDAEALLSKQPKLVQIVVNKRYSDLDKEQGRKRANAYLAKTFVERTYPRIKMITDRYALPAMTVENCNFFNRFNHLPDMSKKDIENLAWDIANLMNEQLMLVGKENIIDSELKLTYKLFLHASKITAGFKQDVPRWAKLTTRYFNQKDADSAISRMMSDKWWLNRLRKYASQWREHLSIAINLVSKKANIYASKTAINEWKEQKNRTREFLKSMELEDEEGNRVSLIDKYYGSVANPAIKRTEMMVRIRGFEDICNELGYVGEFYTLTAPSKYHATTKHGYRNRKWNGCSPADTQKYLCKLWSKIRAKLHRKDLRVFGMRVAEPHHDGTPHWHMLLFMLPSQLEEIRSIIKAYTVAEDNHELITDKARKARFYVEEIDPEKGSATGYVAKYISKNVDGYALDGEVDDESGRPMKEAAMAAATWAGRWNIRQFQFIGGAPVTVYRELRRMADHDRAMGLDVEFALVHDCADGGNWAGYINAQGGPFVKRENLIARLWYQGSEDTNEYGEEVIRVKGVFSTLVGIDTPILTRLKQWKIVKKLDDAHAESAFSGANASPRSSVNNCTGKTRTINDEEKVVTEILDNFRSIGHEITFDDAQKMRNGAGIVIDDKAFRSFDDGSLIRTGTTQLKYRQFNERKDRIFNKVNKLRGMNV</sequence>
<dbReference type="AlphaFoldDB" id="A0A379FCT9"/>
<reference evidence="8 9" key="1">
    <citation type="submission" date="2018-06" db="EMBL/GenBank/DDBJ databases">
        <authorList>
            <consortium name="Pathogen Informatics"/>
            <person name="Doyle S."/>
        </authorList>
    </citation>
    <scope>NUCLEOTIDE SEQUENCE [LARGE SCALE GENOMIC DNA]</scope>
    <source>
        <strain evidence="8 9">NCTC10376</strain>
    </source>
</reference>